<feature type="domain" description="DUF4426" evidence="1">
    <location>
        <begin position="34"/>
        <end position="155"/>
    </location>
</feature>
<organism evidence="2">
    <name type="scientific">hydrothermal vent metagenome</name>
    <dbReference type="NCBI Taxonomy" id="652676"/>
    <lineage>
        <taxon>unclassified sequences</taxon>
        <taxon>metagenomes</taxon>
        <taxon>ecological metagenomes</taxon>
    </lineage>
</organism>
<protein>
    <recommendedName>
        <fullName evidence="1">DUF4426 domain-containing protein</fullName>
    </recommendedName>
</protein>
<gene>
    <name evidence="2" type="ORF">MGWOODY_Tha1283</name>
</gene>
<dbReference type="Pfam" id="PF14467">
    <property type="entry name" value="DUF4426"/>
    <property type="match status" value="1"/>
</dbReference>
<dbReference type="EMBL" id="CZQC01000042">
    <property type="protein sequence ID" value="CUS41415.1"/>
    <property type="molecule type" value="Genomic_DNA"/>
</dbReference>
<dbReference type="AlphaFoldDB" id="A0A160TAR4"/>
<dbReference type="Gene3D" id="2.60.40.3340">
    <property type="entry name" value="Domain of unknown function DUF4426"/>
    <property type="match status" value="1"/>
</dbReference>
<name>A0A160TAR4_9ZZZZ</name>
<accession>A0A160TAR4</accession>
<evidence type="ECO:0000259" key="1">
    <source>
        <dbReference type="Pfam" id="PF14467"/>
    </source>
</evidence>
<evidence type="ECO:0000313" key="2">
    <source>
        <dbReference type="EMBL" id="CUS41415.1"/>
    </source>
</evidence>
<sequence>MKLLFVRQFAQIVAVALVLLSAHAQAADTGEQKKVFGEYEVHYIGLNSSFLPEDAAAAYNIPRSRSLGYLSISILKDEGGELAVPVSAKLTGTIRNLIGQVRELEFREIKETNAVYYISTFRFDDKDMYTIDLKATPEGQPRTFDVTFSQQFYQE</sequence>
<proteinExistence type="predicted"/>
<dbReference type="InterPro" id="IPR025218">
    <property type="entry name" value="DUF4426"/>
</dbReference>
<reference evidence="2" key="1">
    <citation type="submission" date="2015-10" db="EMBL/GenBank/DDBJ databases">
        <authorList>
            <person name="Gilbert D.G."/>
        </authorList>
    </citation>
    <scope>NUCLEOTIDE SEQUENCE</scope>
</reference>